<keyword evidence="3" id="KW-0378">Hydrolase</keyword>
<proteinExistence type="inferred from homology"/>
<dbReference type="PANTHER" id="PTHR10357">
    <property type="entry name" value="ALPHA-AMYLASE FAMILY MEMBER"/>
    <property type="match status" value="1"/>
</dbReference>
<feature type="domain" description="Glycosyl hydrolase family 13 catalytic" evidence="2">
    <location>
        <begin position="28"/>
        <end position="444"/>
    </location>
</feature>
<dbReference type="GO" id="GO:0004558">
    <property type="term" value="F:alpha-1,4-glucosidase activity"/>
    <property type="evidence" value="ECO:0007669"/>
    <property type="project" value="UniProtKB-EC"/>
</dbReference>
<dbReference type="SMART" id="SM00642">
    <property type="entry name" value="Aamy"/>
    <property type="match status" value="1"/>
</dbReference>
<dbReference type="InterPro" id="IPR006047">
    <property type="entry name" value="GH13_cat_dom"/>
</dbReference>
<dbReference type="GO" id="GO:0004556">
    <property type="term" value="F:alpha-amylase activity"/>
    <property type="evidence" value="ECO:0007669"/>
    <property type="project" value="TreeGrafter"/>
</dbReference>
<dbReference type="InterPro" id="IPR017853">
    <property type="entry name" value="GH"/>
</dbReference>
<name>A0A6C7EH99_ILUCY</name>
<organism evidence="3 4">
    <name type="scientific">Ilumatobacter coccineus (strain NBRC 103263 / KCTC 29153 / YM16-304)</name>
    <dbReference type="NCBI Taxonomy" id="1313172"/>
    <lineage>
        <taxon>Bacteria</taxon>
        <taxon>Bacillati</taxon>
        <taxon>Actinomycetota</taxon>
        <taxon>Acidimicrobiia</taxon>
        <taxon>Acidimicrobiales</taxon>
        <taxon>Ilumatobacteraceae</taxon>
        <taxon>Ilumatobacter</taxon>
    </lineage>
</organism>
<keyword evidence="4" id="KW-1185">Reference proteome</keyword>
<dbReference type="SUPFAM" id="SSF51445">
    <property type="entry name" value="(Trans)glycosidases"/>
    <property type="match status" value="1"/>
</dbReference>
<sequence length="584" mass="65271">MATRDESVYIVRMTQHSEHWWSEAVVYQVYVRSFADGNGDGVGDLDGIRRRLDHIASLGVDAIWLNPCYPSPQRDHGYDVADYYSIHEEYGTLDTFDALLADARDHGIKILMDLVPNHCSNEHEWFQAALAAAPGSPERARFYFRDGKPLGDDPHGAPPNNWMAAFGGPAWYRVGDTAQWYLGTFTPHQPDFDHTNTDVQEMFADVLEFWFDRGVEGFRVDAITPVGKHPDLPDQPPVPEGTALLQVTWENEYSVFREEGHAVWRQFRNTIDEYEQRHPGRDLMMVAEAYMTDRPGLMGRFVNTEQFHAAFAFDLLLAPWVKAPIEHAITETLRLLELGSPPTWTLNNHDVQRIVTRLGRATAADESSASNNALETENSTVDVTTGTRRARAMISLVMAMPGSLYLYMGEELGLPEVLDIPDDRREDPVFFQTNGERLGRDGCRVPLPWTTDEATSFGFSAVADGQAEAPEPWLPQPSWWGQFAVTELDSDDDSTLALYRELLAARREHALPQGTAAHLVDLGPGLVAVRRGDLVVVTNVTDAPIALDMTDDHLEIATPMFASAPAEMHTPGVIPPDSTIWFVS</sequence>
<evidence type="ECO:0000313" key="4">
    <source>
        <dbReference type="Proteomes" id="UP000011863"/>
    </source>
</evidence>
<dbReference type="GO" id="GO:0009313">
    <property type="term" value="P:oligosaccharide catabolic process"/>
    <property type="evidence" value="ECO:0007669"/>
    <property type="project" value="TreeGrafter"/>
</dbReference>
<reference evidence="3 4" key="1">
    <citation type="journal article" date="2013" name="Int. J. Syst. Evol. Microbiol.">
        <title>Ilumatobacter nonamiense sp. nov. and Ilumatobacter coccineum sp. nov., isolated from seashore sand.</title>
        <authorList>
            <person name="Matsumoto A."/>
            <person name="Kasai H."/>
            <person name="Matsuo Y."/>
            <person name="Shizuri Y."/>
            <person name="Ichikawa N."/>
            <person name="Fujita N."/>
            <person name="Omura S."/>
            <person name="Takahashi Y."/>
        </authorList>
    </citation>
    <scope>NUCLEOTIDE SEQUENCE [LARGE SCALE GENOMIC DNA]</scope>
    <source>
        <strain evidence="4">NBRC 103263 / KCTC 29153 / YM16-304</strain>
    </source>
</reference>
<comment type="similarity">
    <text evidence="1">Belongs to the glycosyl hydrolase 13 family.</text>
</comment>
<dbReference type="Gene3D" id="3.20.20.80">
    <property type="entry name" value="Glycosidases"/>
    <property type="match status" value="1"/>
</dbReference>
<dbReference type="Gene3D" id="3.90.400.10">
    <property type="entry name" value="Oligo-1,6-glucosidase, Domain 2"/>
    <property type="match status" value="1"/>
</dbReference>
<protein>
    <submittedName>
        <fullName evidence="3">Alpha-glucosidase</fullName>
        <ecNumber evidence="3">3.2.1.20</ecNumber>
    </submittedName>
</protein>
<dbReference type="AlphaFoldDB" id="A0A6C7EH99"/>
<dbReference type="EC" id="3.2.1.20" evidence="3"/>
<dbReference type="Pfam" id="PF00128">
    <property type="entry name" value="Alpha-amylase"/>
    <property type="match status" value="1"/>
</dbReference>
<evidence type="ECO:0000259" key="2">
    <source>
        <dbReference type="SMART" id="SM00642"/>
    </source>
</evidence>
<dbReference type="InterPro" id="IPR045857">
    <property type="entry name" value="O16G_dom_2"/>
</dbReference>
<keyword evidence="3" id="KW-0326">Glycosidase</keyword>
<dbReference type="EMBL" id="AP012057">
    <property type="protein sequence ID" value="BAN03948.1"/>
    <property type="molecule type" value="Genomic_DNA"/>
</dbReference>
<evidence type="ECO:0000313" key="3">
    <source>
        <dbReference type="EMBL" id="BAN03948.1"/>
    </source>
</evidence>
<dbReference type="PANTHER" id="PTHR10357:SF179">
    <property type="entry name" value="NEUTRAL AND BASIC AMINO ACID TRANSPORT PROTEIN RBAT"/>
    <property type="match status" value="1"/>
</dbReference>
<evidence type="ECO:0000256" key="1">
    <source>
        <dbReference type="ARBA" id="ARBA00008061"/>
    </source>
</evidence>
<dbReference type="KEGG" id="aym:YM304_36340"/>
<dbReference type="Proteomes" id="UP000011863">
    <property type="component" value="Chromosome"/>
</dbReference>
<accession>A0A6C7EH99</accession>
<gene>
    <name evidence="3" type="ORF">YM304_36340</name>
</gene>